<keyword evidence="3" id="KW-1185">Reference proteome</keyword>
<evidence type="ECO:0000256" key="1">
    <source>
        <dbReference type="SAM" id="MobiDB-lite"/>
    </source>
</evidence>
<reference evidence="2 3" key="1">
    <citation type="submission" date="2019-03" db="EMBL/GenBank/DDBJ databases">
        <title>Sequencing the genomes of 1000 actinobacteria strains.</title>
        <authorList>
            <person name="Klenk H.-P."/>
        </authorList>
    </citation>
    <scope>NUCLEOTIDE SEQUENCE [LARGE SCALE GENOMIC DNA]</scope>
    <source>
        <strain evidence="2 3">DSM 18936</strain>
    </source>
</reference>
<accession>A0A4R7I114</accession>
<dbReference type="AlphaFoldDB" id="A0A4R7I114"/>
<organism evidence="2 3">
    <name type="scientific">Ilumatobacter fluminis</name>
    <dbReference type="NCBI Taxonomy" id="467091"/>
    <lineage>
        <taxon>Bacteria</taxon>
        <taxon>Bacillati</taxon>
        <taxon>Actinomycetota</taxon>
        <taxon>Acidimicrobiia</taxon>
        <taxon>Acidimicrobiales</taxon>
        <taxon>Ilumatobacteraceae</taxon>
        <taxon>Ilumatobacter</taxon>
    </lineage>
</organism>
<evidence type="ECO:0000313" key="3">
    <source>
        <dbReference type="Proteomes" id="UP000294558"/>
    </source>
</evidence>
<sequence length="62" mass="6585">MSQQHDPAPHVAPSVLTASDTTGGCRSVLGTYPECPMCGSDLFPEHAHFKCSGCGWRDSCCD</sequence>
<evidence type="ECO:0000313" key="2">
    <source>
        <dbReference type="EMBL" id="TDT16784.1"/>
    </source>
</evidence>
<comment type="caution">
    <text evidence="2">The sequence shown here is derived from an EMBL/GenBank/DDBJ whole genome shotgun (WGS) entry which is preliminary data.</text>
</comment>
<dbReference type="Proteomes" id="UP000294558">
    <property type="component" value="Unassembled WGS sequence"/>
</dbReference>
<gene>
    <name evidence="2" type="ORF">BDK89_2382</name>
</gene>
<proteinExistence type="predicted"/>
<feature type="region of interest" description="Disordered" evidence="1">
    <location>
        <begin position="1"/>
        <end position="22"/>
    </location>
</feature>
<dbReference type="RefSeq" id="WP_133869123.1">
    <property type="nucleotide sequence ID" value="NZ_SOAU01000001.1"/>
</dbReference>
<protein>
    <submittedName>
        <fullName evidence="2">Uncharacterized protein</fullName>
    </submittedName>
</protein>
<name>A0A4R7I114_9ACTN</name>
<dbReference type="EMBL" id="SOAU01000001">
    <property type="protein sequence ID" value="TDT16784.1"/>
    <property type="molecule type" value="Genomic_DNA"/>
</dbReference>